<feature type="coiled-coil region" evidence="1">
    <location>
        <begin position="138"/>
        <end position="186"/>
    </location>
</feature>
<comment type="caution">
    <text evidence="3">The sequence shown here is derived from an EMBL/GenBank/DDBJ whole genome shotgun (WGS) entry which is preliminary data.</text>
</comment>
<reference evidence="3 4" key="1">
    <citation type="submission" date="2019-09" db="EMBL/GenBank/DDBJ databases">
        <title>Draft genome of the ectomycorrhizal ascomycete Sphaerosporella brunnea.</title>
        <authorList>
            <consortium name="DOE Joint Genome Institute"/>
            <person name="Benucci G.M."/>
            <person name="Marozzi G."/>
            <person name="Antonielli L."/>
            <person name="Sanchez S."/>
            <person name="Marco P."/>
            <person name="Wang X."/>
            <person name="Falini L.B."/>
            <person name="Barry K."/>
            <person name="Haridas S."/>
            <person name="Lipzen A."/>
            <person name="Labutti K."/>
            <person name="Grigoriev I.V."/>
            <person name="Murat C."/>
            <person name="Martin F."/>
            <person name="Albertini E."/>
            <person name="Donnini D."/>
            <person name="Bonito G."/>
        </authorList>
    </citation>
    <scope>NUCLEOTIDE SEQUENCE [LARGE SCALE GENOMIC DNA]</scope>
    <source>
        <strain evidence="3 4">Sb_GMNB300</strain>
    </source>
</reference>
<organism evidence="3 4">
    <name type="scientific">Sphaerosporella brunnea</name>
    <dbReference type="NCBI Taxonomy" id="1250544"/>
    <lineage>
        <taxon>Eukaryota</taxon>
        <taxon>Fungi</taxon>
        <taxon>Dikarya</taxon>
        <taxon>Ascomycota</taxon>
        <taxon>Pezizomycotina</taxon>
        <taxon>Pezizomycetes</taxon>
        <taxon>Pezizales</taxon>
        <taxon>Pyronemataceae</taxon>
        <taxon>Sphaerosporella</taxon>
    </lineage>
</organism>
<dbReference type="EMBL" id="VXIS01000108">
    <property type="protein sequence ID" value="KAA8904499.1"/>
    <property type="molecule type" value="Genomic_DNA"/>
</dbReference>
<dbReference type="InParanoid" id="A0A5J5EUG8"/>
<evidence type="ECO:0000313" key="3">
    <source>
        <dbReference type="EMBL" id="KAA8904499.1"/>
    </source>
</evidence>
<dbReference type="Proteomes" id="UP000326924">
    <property type="component" value="Unassembled WGS sequence"/>
</dbReference>
<name>A0A5J5EUG8_9PEZI</name>
<feature type="compositionally biased region" description="Low complexity" evidence="2">
    <location>
        <begin position="121"/>
        <end position="133"/>
    </location>
</feature>
<evidence type="ECO:0000313" key="4">
    <source>
        <dbReference type="Proteomes" id="UP000326924"/>
    </source>
</evidence>
<sequence length="187" mass="20782">MLLRTSSHCRGWSTEAIKLLLAAQSGPSRTSSRTFSRTALLRHQLHLQSSSYSTYVAALSRFSCSASTSAPVAHSGRPYSHSNSHLSSAMPPQRIRPTKQERLQRRQNPLRRPSPVPSAPPVEGDGTDDTTNVNDDENAMLRAELANVREQLADVRQLAKLATRIIEEQDRTIAELKAALEDEKTRR</sequence>
<dbReference type="AlphaFoldDB" id="A0A5J5EUG8"/>
<gene>
    <name evidence="3" type="ORF">FN846DRAFT_1022078</name>
</gene>
<evidence type="ECO:0000256" key="2">
    <source>
        <dbReference type="SAM" id="MobiDB-lite"/>
    </source>
</evidence>
<protein>
    <submittedName>
        <fullName evidence="3">Uncharacterized protein</fullName>
    </submittedName>
</protein>
<feature type="non-terminal residue" evidence="3">
    <location>
        <position position="187"/>
    </location>
</feature>
<keyword evidence="4" id="KW-1185">Reference proteome</keyword>
<evidence type="ECO:0000256" key="1">
    <source>
        <dbReference type="SAM" id="Coils"/>
    </source>
</evidence>
<accession>A0A5J5EUG8</accession>
<keyword evidence="1" id="KW-0175">Coiled coil</keyword>
<feature type="region of interest" description="Disordered" evidence="2">
    <location>
        <begin position="70"/>
        <end position="134"/>
    </location>
</feature>
<proteinExistence type="predicted"/>